<name>A0A931DG76_9ACTN</name>
<dbReference type="InterPro" id="IPR001128">
    <property type="entry name" value="Cyt_P450"/>
</dbReference>
<proteinExistence type="inferred from homology"/>
<sequence>MGSNMTVGELGRVLLTLRGYQWVLGTTGDPYALLLRAEGGDPHALGRQVRERGDLYQSITTAWVTADHAFATAALADPRLAPRPVRSPGEPDDLPGDGDPMPWEIPPLYRAFPMDAAYLDGERADHARLLDAAAPLLGTEAVERHRPEAAGICERALKTSPPEFDLMTGYARPVAAAVTAAVLGLPPDQHDRFAALCAGTAGALDATFVPPHLSVARELTASVSALRELLAEFVDAERRVADRADALAAGCFTAVVGAEALANLICNALGLLFERAELRERLHDDPGAATQVIEETLRFDPPVRMQRLYAPEDIQVAGRDLTTGSELVVLVHAANRDPAAFTEPDVFDVRRHGPEAESPPLHLGPHGCPDGRLIAPLLRAGATVAVQSLSALLPAVHPAGPRLHRLRAPATRGTLRFPVAA</sequence>
<accession>A0A931DG76</accession>
<keyword evidence="3" id="KW-1185">Reference proteome</keyword>
<evidence type="ECO:0000313" key="3">
    <source>
        <dbReference type="Proteomes" id="UP000614047"/>
    </source>
</evidence>
<comment type="caution">
    <text evidence="2">The sequence shown here is derived from an EMBL/GenBank/DDBJ whole genome shotgun (WGS) entry which is preliminary data.</text>
</comment>
<dbReference type="Pfam" id="PF00067">
    <property type="entry name" value="p450"/>
    <property type="match status" value="1"/>
</dbReference>
<dbReference type="Gene3D" id="1.10.630.10">
    <property type="entry name" value="Cytochrome P450"/>
    <property type="match status" value="1"/>
</dbReference>
<dbReference type="GO" id="GO:0016705">
    <property type="term" value="F:oxidoreductase activity, acting on paired donors, with incorporation or reduction of molecular oxygen"/>
    <property type="evidence" value="ECO:0007669"/>
    <property type="project" value="InterPro"/>
</dbReference>
<dbReference type="Proteomes" id="UP000614047">
    <property type="component" value="Unassembled WGS sequence"/>
</dbReference>
<dbReference type="GO" id="GO:0020037">
    <property type="term" value="F:heme binding"/>
    <property type="evidence" value="ECO:0007669"/>
    <property type="project" value="InterPro"/>
</dbReference>
<reference evidence="2" key="1">
    <citation type="submission" date="2020-11" db="EMBL/GenBank/DDBJ databases">
        <title>Sequencing the genomes of 1000 actinobacteria strains.</title>
        <authorList>
            <person name="Klenk H.-P."/>
        </authorList>
    </citation>
    <scope>NUCLEOTIDE SEQUENCE</scope>
    <source>
        <strain evidence="2">DSM 43175</strain>
    </source>
</reference>
<dbReference type="GO" id="GO:0005506">
    <property type="term" value="F:iron ion binding"/>
    <property type="evidence" value="ECO:0007669"/>
    <property type="project" value="InterPro"/>
</dbReference>
<dbReference type="CDD" id="cd11036">
    <property type="entry name" value="AknT-like"/>
    <property type="match status" value="1"/>
</dbReference>
<gene>
    <name evidence="2" type="ORF">IW256_004667</name>
</gene>
<dbReference type="PANTHER" id="PTHR46696:SF1">
    <property type="entry name" value="CYTOCHROME P450 YJIB-RELATED"/>
    <property type="match status" value="1"/>
</dbReference>
<protein>
    <submittedName>
        <fullName evidence="2">P450-derived glycosyltransferase activator</fullName>
    </submittedName>
</protein>
<organism evidence="2 3">
    <name type="scientific">Actinomadura viridis</name>
    <dbReference type="NCBI Taxonomy" id="58110"/>
    <lineage>
        <taxon>Bacteria</taxon>
        <taxon>Bacillati</taxon>
        <taxon>Actinomycetota</taxon>
        <taxon>Actinomycetes</taxon>
        <taxon>Streptosporangiales</taxon>
        <taxon>Thermomonosporaceae</taxon>
        <taxon>Actinomadura</taxon>
    </lineage>
</organism>
<dbReference type="RefSeq" id="WP_197013002.1">
    <property type="nucleotide sequence ID" value="NZ_BAABES010000011.1"/>
</dbReference>
<dbReference type="AlphaFoldDB" id="A0A931DG76"/>
<dbReference type="InterPro" id="IPR030958">
    <property type="entry name" value="P450-rel_GT_act"/>
</dbReference>
<dbReference type="NCBIfam" id="TIGR04515">
    <property type="entry name" value="P450_rel_GT_act"/>
    <property type="match status" value="1"/>
</dbReference>
<dbReference type="EMBL" id="JADOUA010000001">
    <property type="protein sequence ID" value="MBG6090554.1"/>
    <property type="molecule type" value="Genomic_DNA"/>
</dbReference>
<dbReference type="SUPFAM" id="SSF48264">
    <property type="entry name" value="Cytochrome P450"/>
    <property type="match status" value="1"/>
</dbReference>
<dbReference type="GO" id="GO:0004497">
    <property type="term" value="F:monooxygenase activity"/>
    <property type="evidence" value="ECO:0007669"/>
    <property type="project" value="InterPro"/>
</dbReference>
<comment type="similarity">
    <text evidence="1">Belongs to the cytochrome P450 family.</text>
</comment>
<dbReference type="PANTHER" id="PTHR46696">
    <property type="entry name" value="P450, PUTATIVE (EUROFUNG)-RELATED"/>
    <property type="match status" value="1"/>
</dbReference>
<evidence type="ECO:0000313" key="2">
    <source>
        <dbReference type="EMBL" id="MBG6090554.1"/>
    </source>
</evidence>
<dbReference type="InterPro" id="IPR036396">
    <property type="entry name" value="Cyt_P450_sf"/>
</dbReference>
<evidence type="ECO:0000256" key="1">
    <source>
        <dbReference type="ARBA" id="ARBA00010617"/>
    </source>
</evidence>